<dbReference type="Gene3D" id="1.10.260.40">
    <property type="entry name" value="lambda repressor-like DNA-binding domains"/>
    <property type="match status" value="1"/>
</dbReference>
<reference evidence="3" key="1">
    <citation type="submission" date="2020-10" db="EMBL/GenBank/DDBJ databases">
        <authorList>
            <person name="Gilroy R."/>
        </authorList>
    </citation>
    <scope>NUCLEOTIDE SEQUENCE</scope>
    <source>
        <strain evidence="3">ChiSjej4B22-8349</strain>
    </source>
</reference>
<dbReference type="InterPro" id="IPR001387">
    <property type="entry name" value="Cro/C1-type_HTH"/>
</dbReference>
<dbReference type="Pfam" id="PF13443">
    <property type="entry name" value="HTH_26"/>
    <property type="match status" value="1"/>
</dbReference>
<feature type="region of interest" description="Disordered" evidence="1">
    <location>
        <begin position="69"/>
        <end position="88"/>
    </location>
</feature>
<evidence type="ECO:0000259" key="2">
    <source>
        <dbReference type="Pfam" id="PF13443"/>
    </source>
</evidence>
<gene>
    <name evidence="3" type="ORF">IAD25_04365</name>
</gene>
<dbReference type="InterPro" id="IPR010982">
    <property type="entry name" value="Lambda_DNA-bd_dom_sf"/>
</dbReference>
<sequence>MISYEPLFKTMREKNVSSYELAKRGFPRSTYYSIKRGNSITTNTVCQLCSILQCGVSDIIEYVYDPEEEDAGKPGAVEKNKESTNDNR</sequence>
<evidence type="ECO:0000313" key="4">
    <source>
        <dbReference type="Proteomes" id="UP000824130"/>
    </source>
</evidence>
<dbReference type="SUPFAM" id="SSF47413">
    <property type="entry name" value="lambda repressor-like DNA-binding domains"/>
    <property type="match status" value="1"/>
</dbReference>
<evidence type="ECO:0000313" key="3">
    <source>
        <dbReference type="EMBL" id="HIU95928.1"/>
    </source>
</evidence>
<organism evidence="3 4">
    <name type="scientific">Candidatus Allocopromorpha excrementipullorum</name>
    <dbReference type="NCBI Taxonomy" id="2840743"/>
    <lineage>
        <taxon>Bacteria</taxon>
        <taxon>Bacillati</taxon>
        <taxon>Bacillota</taxon>
        <taxon>Clostridia</taxon>
        <taxon>Eubacteriales</taxon>
        <taxon>Eubacteriaceae</taxon>
        <taxon>Eubacteriaceae incertae sedis</taxon>
        <taxon>Candidatus Allocopromorpha</taxon>
    </lineage>
</organism>
<protein>
    <submittedName>
        <fullName evidence="3">Helix-turn-helix domain-containing protein</fullName>
    </submittedName>
</protein>
<proteinExistence type="predicted"/>
<dbReference type="Proteomes" id="UP000824130">
    <property type="component" value="Unassembled WGS sequence"/>
</dbReference>
<evidence type="ECO:0000256" key="1">
    <source>
        <dbReference type="SAM" id="MobiDB-lite"/>
    </source>
</evidence>
<dbReference type="GO" id="GO:0003677">
    <property type="term" value="F:DNA binding"/>
    <property type="evidence" value="ECO:0007669"/>
    <property type="project" value="InterPro"/>
</dbReference>
<dbReference type="EMBL" id="DVOB01000097">
    <property type="protein sequence ID" value="HIU95928.1"/>
    <property type="molecule type" value="Genomic_DNA"/>
</dbReference>
<dbReference type="AlphaFoldDB" id="A0A9D1N784"/>
<name>A0A9D1N784_9FIRM</name>
<reference evidence="3" key="2">
    <citation type="journal article" date="2021" name="PeerJ">
        <title>Extensive microbial diversity within the chicken gut microbiome revealed by metagenomics and culture.</title>
        <authorList>
            <person name="Gilroy R."/>
            <person name="Ravi A."/>
            <person name="Getino M."/>
            <person name="Pursley I."/>
            <person name="Horton D.L."/>
            <person name="Alikhan N.F."/>
            <person name="Baker D."/>
            <person name="Gharbi K."/>
            <person name="Hall N."/>
            <person name="Watson M."/>
            <person name="Adriaenssens E.M."/>
            <person name="Foster-Nyarko E."/>
            <person name="Jarju S."/>
            <person name="Secka A."/>
            <person name="Antonio M."/>
            <person name="Oren A."/>
            <person name="Chaudhuri R.R."/>
            <person name="La Ragione R."/>
            <person name="Hildebrand F."/>
            <person name="Pallen M.J."/>
        </authorList>
    </citation>
    <scope>NUCLEOTIDE SEQUENCE</scope>
    <source>
        <strain evidence="3">ChiSjej4B22-8349</strain>
    </source>
</reference>
<feature type="domain" description="HTH cro/C1-type" evidence="2">
    <location>
        <begin position="9"/>
        <end position="63"/>
    </location>
</feature>
<accession>A0A9D1N784</accession>
<comment type="caution">
    <text evidence="3">The sequence shown here is derived from an EMBL/GenBank/DDBJ whole genome shotgun (WGS) entry which is preliminary data.</text>
</comment>
<feature type="compositionally biased region" description="Basic and acidic residues" evidence="1">
    <location>
        <begin position="76"/>
        <end position="88"/>
    </location>
</feature>